<comment type="caution">
    <text evidence="2">The sequence shown here is derived from an EMBL/GenBank/DDBJ whole genome shotgun (WGS) entry which is preliminary data.</text>
</comment>
<dbReference type="Proteomes" id="UP000828390">
    <property type="component" value="Unassembled WGS sequence"/>
</dbReference>
<reference evidence="2" key="2">
    <citation type="submission" date="2020-11" db="EMBL/GenBank/DDBJ databases">
        <authorList>
            <person name="McCartney M.A."/>
            <person name="Auch B."/>
            <person name="Kono T."/>
            <person name="Mallez S."/>
            <person name="Becker A."/>
            <person name="Gohl D.M."/>
            <person name="Silverstein K.A.T."/>
            <person name="Koren S."/>
            <person name="Bechman K.B."/>
            <person name="Herman A."/>
            <person name="Abrahante J.E."/>
            <person name="Garbe J."/>
        </authorList>
    </citation>
    <scope>NUCLEOTIDE SEQUENCE</scope>
    <source>
        <strain evidence="2">Duluth1</strain>
        <tissue evidence="2">Whole animal</tissue>
    </source>
</reference>
<keyword evidence="3" id="KW-1185">Reference proteome</keyword>
<protein>
    <submittedName>
        <fullName evidence="2">Uncharacterized protein</fullName>
    </submittedName>
</protein>
<sequence>MSLSQWLKTGTVPTRSPTMAGLPDPAKALSTTEALLTQAANDAVEEMVIGR</sequence>
<proteinExistence type="predicted"/>
<name>A0A9D4IWM4_DREPO</name>
<evidence type="ECO:0000313" key="3">
    <source>
        <dbReference type="Proteomes" id="UP000828390"/>
    </source>
</evidence>
<evidence type="ECO:0000313" key="2">
    <source>
        <dbReference type="EMBL" id="KAH3789575.1"/>
    </source>
</evidence>
<feature type="region of interest" description="Disordered" evidence="1">
    <location>
        <begin position="1"/>
        <end position="25"/>
    </location>
</feature>
<organism evidence="2 3">
    <name type="scientific">Dreissena polymorpha</name>
    <name type="common">Zebra mussel</name>
    <name type="synonym">Mytilus polymorpha</name>
    <dbReference type="NCBI Taxonomy" id="45954"/>
    <lineage>
        <taxon>Eukaryota</taxon>
        <taxon>Metazoa</taxon>
        <taxon>Spiralia</taxon>
        <taxon>Lophotrochozoa</taxon>
        <taxon>Mollusca</taxon>
        <taxon>Bivalvia</taxon>
        <taxon>Autobranchia</taxon>
        <taxon>Heteroconchia</taxon>
        <taxon>Euheterodonta</taxon>
        <taxon>Imparidentia</taxon>
        <taxon>Neoheterodontei</taxon>
        <taxon>Myida</taxon>
        <taxon>Dreissenoidea</taxon>
        <taxon>Dreissenidae</taxon>
        <taxon>Dreissena</taxon>
    </lineage>
</organism>
<feature type="compositionally biased region" description="Polar residues" evidence="1">
    <location>
        <begin position="1"/>
        <end position="17"/>
    </location>
</feature>
<gene>
    <name evidence="2" type="ORF">DPMN_167758</name>
</gene>
<accession>A0A9D4IWM4</accession>
<dbReference type="AlphaFoldDB" id="A0A9D4IWM4"/>
<evidence type="ECO:0000256" key="1">
    <source>
        <dbReference type="SAM" id="MobiDB-lite"/>
    </source>
</evidence>
<dbReference type="EMBL" id="JAIWYP010000008">
    <property type="protein sequence ID" value="KAH3789575.1"/>
    <property type="molecule type" value="Genomic_DNA"/>
</dbReference>
<reference evidence="2" key="1">
    <citation type="journal article" date="2019" name="bioRxiv">
        <title>The Genome of the Zebra Mussel, Dreissena polymorpha: A Resource for Invasive Species Research.</title>
        <authorList>
            <person name="McCartney M.A."/>
            <person name="Auch B."/>
            <person name="Kono T."/>
            <person name="Mallez S."/>
            <person name="Zhang Y."/>
            <person name="Obille A."/>
            <person name="Becker A."/>
            <person name="Abrahante J.E."/>
            <person name="Garbe J."/>
            <person name="Badalamenti J.P."/>
            <person name="Herman A."/>
            <person name="Mangelson H."/>
            <person name="Liachko I."/>
            <person name="Sullivan S."/>
            <person name="Sone E.D."/>
            <person name="Koren S."/>
            <person name="Silverstein K.A.T."/>
            <person name="Beckman K.B."/>
            <person name="Gohl D.M."/>
        </authorList>
    </citation>
    <scope>NUCLEOTIDE SEQUENCE</scope>
    <source>
        <strain evidence="2">Duluth1</strain>
        <tissue evidence="2">Whole animal</tissue>
    </source>
</reference>